<dbReference type="InterPro" id="IPR016035">
    <property type="entry name" value="Acyl_Trfase/lysoPLipase"/>
</dbReference>
<comment type="caution">
    <text evidence="2">Lacks conserved residue(s) required for the propagation of feature annotation.</text>
</comment>
<dbReference type="GO" id="GO:0005737">
    <property type="term" value="C:cytoplasm"/>
    <property type="evidence" value="ECO:0007669"/>
    <property type="project" value="TreeGrafter"/>
</dbReference>
<dbReference type="GO" id="GO:0055088">
    <property type="term" value="P:lipid homeostasis"/>
    <property type="evidence" value="ECO:0007669"/>
    <property type="project" value="TreeGrafter"/>
</dbReference>
<dbReference type="SUPFAM" id="SSF52151">
    <property type="entry name" value="FabD/lysophospholipase-like"/>
    <property type="match status" value="1"/>
</dbReference>
<evidence type="ECO:0000313" key="6">
    <source>
        <dbReference type="EMBL" id="ROT77022.1"/>
    </source>
</evidence>
<feature type="compositionally biased region" description="Acidic residues" evidence="3">
    <location>
        <begin position="302"/>
        <end position="313"/>
    </location>
</feature>
<dbReference type="Gene3D" id="3.40.1090.10">
    <property type="entry name" value="Cytosolic phospholipase A2 catalytic domain"/>
    <property type="match status" value="1"/>
</dbReference>
<dbReference type="GO" id="GO:0005811">
    <property type="term" value="C:lipid droplet"/>
    <property type="evidence" value="ECO:0007669"/>
    <property type="project" value="TreeGrafter"/>
</dbReference>
<name>A0A3R7P6S1_PENVA</name>
<feature type="region of interest" description="Disordered" evidence="3">
    <location>
        <begin position="293"/>
        <end position="313"/>
    </location>
</feature>
<dbReference type="AlphaFoldDB" id="A0A3R7P6S1"/>
<keyword evidence="7" id="KW-1185">Reference proteome</keyword>
<evidence type="ECO:0000256" key="4">
    <source>
        <dbReference type="SAM" id="Phobius"/>
    </source>
</evidence>
<feature type="transmembrane region" description="Helical" evidence="4">
    <location>
        <begin position="31"/>
        <end position="53"/>
    </location>
</feature>
<dbReference type="PANTHER" id="PTHR12406:SF7">
    <property type="entry name" value="PATATIN-LIKE PHOSPHOLIPASE DOMAIN-CONTAINING PROTEIN 4"/>
    <property type="match status" value="1"/>
</dbReference>
<dbReference type="GO" id="GO:0016020">
    <property type="term" value="C:membrane"/>
    <property type="evidence" value="ECO:0007669"/>
    <property type="project" value="TreeGrafter"/>
</dbReference>
<keyword evidence="4" id="KW-0812">Transmembrane</keyword>
<dbReference type="STRING" id="6689.A0A3R7P6S1"/>
<dbReference type="Proteomes" id="UP000283509">
    <property type="component" value="Unassembled WGS sequence"/>
</dbReference>
<reference evidence="6 7" key="1">
    <citation type="submission" date="2018-04" db="EMBL/GenBank/DDBJ databases">
        <authorList>
            <person name="Zhang X."/>
            <person name="Yuan J."/>
            <person name="Li F."/>
            <person name="Xiang J."/>
        </authorList>
    </citation>
    <scope>NUCLEOTIDE SEQUENCE [LARGE SCALE GENOMIC DNA]</scope>
    <source>
        <tissue evidence="6">Muscle</tissue>
    </source>
</reference>
<dbReference type="EMBL" id="QCYY01001576">
    <property type="protein sequence ID" value="ROT77022.1"/>
    <property type="molecule type" value="Genomic_DNA"/>
</dbReference>
<evidence type="ECO:0000256" key="2">
    <source>
        <dbReference type="PROSITE-ProRule" id="PRU01161"/>
    </source>
</evidence>
<keyword evidence="4" id="KW-1133">Transmembrane helix</keyword>
<feature type="short sequence motif" description="DGA/G" evidence="2">
    <location>
        <begin position="199"/>
        <end position="201"/>
    </location>
</feature>
<comment type="caution">
    <text evidence="6">The sequence shown here is derived from an EMBL/GenBank/DDBJ whole genome shotgun (WGS) entry which is preliminary data.</text>
</comment>
<organism evidence="6 7">
    <name type="scientific">Penaeus vannamei</name>
    <name type="common">Whiteleg shrimp</name>
    <name type="synonym">Litopenaeus vannamei</name>
    <dbReference type="NCBI Taxonomy" id="6689"/>
    <lineage>
        <taxon>Eukaryota</taxon>
        <taxon>Metazoa</taxon>
        <taxon>Ecdysozoa</taxon>
        <taxon>Arthropoda</taxon>
        <taxon>Crustacea</taxon>
        <taxon>Multicrustacea</taxon>
        <taxon>Malacostraca</taxon>
        <taxon>Eumalacostraca</taxon>
        <taxon>Eucarida</taxon>
        <taxon>Decapoda</taxon>
        <taxon>Dendrobranchiata</taxon>
        <taxon>Penaeoidea</taxon>
        <taxon>Penaeidae</taxon>
        <taxon>Penaeus</taxon>
    </lineage>
</organism>
<evidence type="ECO:0000259" key="5">
    <source>
        <dbReference type="PROSITE" id="PS51635"/>
    </source>
</evidence>
<dbReference type="GO" id="GO:0019433">
    <property type="term" value="P:triglyceride catabolic process"/>
    <property type="evidence" value="ECO:0007669"/>
    <property type="project" value="TreeGrafter"/>
</dbReference>
<reference evidence="6 7" key="2">
    <citation type="submission" date="2019-01" db="EMBL/GenBank/DDBJ databases">
        <title>The decoding of complex shrimp genome reveals the adaptation for benthos swimmer, frequently molting mechanism and breeding impact on genome.</title>
        <authorList>
            <person name="Sun Y."/>
            <person name="Gao Y."/>
            <person name="Yu Y."/>
        </authorList>
    </citation>
    <scope>NUCLEOTIDE SEQUENCE [LARGE SCALE GENOMIC DNA]</scope>
    <source>
        <tissue evidence="6">Muscle</tissue>
    </source>
</reference>
<evidence type="ECO:0000256" key="3">
    <source>
        <dbReference type="SAM" id="MobiDB-lite"/>
    </source>
</evidence>
<accession>A0A3R7P6S1</accession>
<feature type="short sequence motif" description="GXGXXG" evidence="2">
    <location>
        <begin position="38"/>
        <end position="43"/>
    </location>
</feature>
<dbReference type="PANTHER" id="PTHR12406">
    <property type="entry name" value="CALCIUM-INDEPENDENT PHOSPHOLIPASE A2 IPLA2 -RELATED"/>
    <property type="match status" value="1"/>
</dbReference>
<dbReference type="GO" id="GO:0004806">
    <property type="term" value="F:triacylglycerol lipase activity"/>
    <property type="evidence" value="ECO:0007669"/>
    <property type="project" value="TreeGrafter"/>
</dbReference>
<keyword evidence="4" id="KW-0472">Membrane</keyword>
<protein>
    <recommendedName>
        <fullName evidence="5">PNPLA domain-containing protein</fullName>
    </recommendedName>
</protein>
<gene>
    <name evidence="6" type="ORF">C7M84_004351</name>
</gene>
<feature type="domain" description="PNPLA" evidence="5">
    <location>
        <begin position="34"/>
        <end position="212"/>
    </location>
</feature>
<evidence type="ECO:0000256" key="1">
    <source>
        <dbReference type="ARBA" id="ARBA00023098"/>
    </source>
</evidence>
<dbReference type="InterPro" id="IPR033562">
    <property type="entry name" value="PLPL"/>
</dbReference>
<dbReference type="PROSITE" id="PS51635">
    <property type="entry name" value="PNPLA"/>
    <property type="match status" value="1"/>
</dbReference>
<evidence type="ECO:0000313" key="7">
    <source>
        <dbReference type="Proteomes" id="UP000283509"/>
    </source>
</evidence>
<dbReference type="Pfam" id="PF01734">
    <property type="entry name" value="Patatin"/>
    <property type="match status" value="1"/>
</dbReference>
<proteinExistence type="predicted"/>
<keyword evidence="1" id="KW-0443">Lipid metabolism</keyword>
<dbReference type="OrthoDB" id="197155at2759"/>
<sequence length="313" mass="35384">MYDIRHEDKSGGWPKILAKERERKRNNLDSMTGVTFCGCGFLGVYLVGAATYIQEHRPKLLSRKLGVPPSGRSWLRAIACGGELAGLWGKSRMYGDHVRRILLEEAKVVRKTFMGALNPFYRLEEPLMESLLKILPEDAHRRAVGRVFLSLTKASTLTNEVISQYATRDELIRAILCCCFLPCLSGYTAPIFNGRRYIDGGMSNNMPLKGPTIVSINAFSGEFEICPRDETGDLRPLNRSLNQCLAMSNENLYRLKCGLLPPEPEELDQHYHYGYFHARDFFCPSGASKVRRPVKLRMEGSGEGEGEDQERKR</sequence>
<dbReference type="InterPro" id="IPR002641">
    <property type="entry name" value="PNPLA_dom"/>
</dbReference>